<keyword evidence="2" id="KW-1185">Reference proteome</keyword>
<comment type="caution">
    <text evidence="1">The sequence shown here is derived from an EMBL/GenBank/DDBJ whole genome shotgun (WGS) entry which is preliminary data.</text>
</comment>
<sequence length="156" mass="17669">MRVCSAHFAKEDFLWNTIDPNVWTPTLKRLKQGTMPSLRLPVRVHDRPAPMPRSQRCYRTPGSASACVERSLVLGRLQPFRDDVMVDKGFHVDAECNKLGLGVVQPPFLRQQQQFSVADAMKTVSAQVSSAPHSLPRFGVYDIQRRLHNCGRSLRT</sequence>
<evidence type="ECO:0000313" key="1">
    <source>
        <dbReference type="EMBL" id="KAG0444666.1"/>
    </source>
</evidence>
<evidence type="ECO:0000313" key="2">
    <source>
        <dbReference type="Proteomes" id="UP000805193"/>
    </source>
</evidence>
<gene>
    <name evidence="1" type="ORF">HPB47_013530</name>
</gene>
<dbReference type="Proteomes" id="UP000805193">
    <property type="component" value="Unassembled WGS sequence"/>
</dbReference>
<organism evidence="1 2">
    <name type="scientific">Ixodes persulcatus</name>
    <name type="common">Taiga tick</name>
    <dbReference type="NCBI Taxonomy" id="34615"/>
    <lineage>
        <taxon>Eukaryota</taxon>
        <taxon>Metazoa</taxon>
        <taxon>Ecdysozoa</taxon>
        <taxon>Arthropoda</taxon>
        <taxon>Chelicerata</taxon>
        <taxon>Arachnida</taxon>
        <taxon>Acari</taxon>
        <taxon>Parasitiformes</taxon>
        <taxon>Ixodida</taxon>
        <taxon>Ixodoidea</taxon>
        <taxon>Ixodidae</taxon>
        <taxon>Ixodinae</taxon>
        <taxon>Ixodes</taxon>
    </lineage>
</organism>
<accession>A0AC60R023</accession>
<dbReference type="EMBL" id="JABSTQ010001667">
    <property type="protein sequence ID" value="KAG0444666.1"/>
    <property type="molecule type" value="Genomic_DNA"/>
</dbReference>
<proteinExistence type="predicted"/>
<name>A0AC60R023_IXOPE</name>
<reference evidence="1 2" key="1">
    <citation type="journal article" date="2020" name="Cell">
        <title>Large-Scale Comparative Analyses of Tick Genomes Elucidate Their Genetic Diversity and Vector Capacities.</title>
        <authorList>
            <consortium name="Tick Genome and Microbiome Consortium (TIGMIC)"/>
            <person name="Jia N."/>
            <person name="Wang J."/>
            <person name="Shi W."/>
            <person name="Du L."/>
            <person name="Sun Y."/>
            <person name="Zhan W."/>
            <person name="Jiang J.F."/>
            <person name="Wang Q."/>
            <person name="Zhang B."/>
            <person name="Ji P."/>
            <person name="Bell-Sakyi L."/>
            <person name="Cui X.M."/>
            <person name="Yuan T.T."/>
            <person name="Jiang B.G."/>
            <person name="Yang W.F."/>
            <person name="Lam T.T."/>
            <person name="Chang Q.C."/>
            <person name="Ding S.J."/>
            <person name="Wang X.J."/>
            <person name="Zhu J.G."/>
            <person name="Ruan X.D."/>
            <person name="Zhao L."/>
            <person name="Wei J.T."/>
            <person name="Ye R.Z."/>
            <person name="Que T.C."/>
            <person name="Du C.H."/>
            <person name="Zhou Y.H."/>
            <person name="Cheng J.X."/>
            <person name="Dai P.F."/>
            <person name="Guo W.B."/>
            <person name="Han X.H."/>
            <person name="Huang E.J."/>
            <person name="Li L.F."/>
            <person name="Wei W."/>
            <person name="Gao Y.C."/>
            <person name="Liu J.Z."/>
            <person name="Shao H.Z."/>
            <person name="Wang X."/>
            <person name="Wang C.C."/>
            <person name="Yang T.C."/>
            <person name="Huo Q.B."/>
            <person name="Li W."/>
            <person name="Chen H.Y."/>
            <person name="Chen S.E."/>
            <person name="Zhou L.G."/>
            <person name="Ni X.B."/>
            <person name="Tian J.H."/>
            <person name="Sheng Y."/>
            <person name="Liu T."/>
            <person name="Pan Y.S."/>
            <person name="Xia L.Y."/>
            <person name="Li J."/>
            <person name="Zhao F."/>
            <person name="Cao W.C."/>
        </authorList>
    </citation>
    <scope>NUCLEOTIDE SEQUENCE [LARGE SCALE GENOMIC DNA]</scope>
    <source>
        <strain evidence="1">Iper-2018</strain>
    </source>
</reference>
<protein>
    <submittedName>
        <fullName evidence="1">Uncharacterized protein</fullName>
    </submittedName>
</protein>